<keyword evidence="1" id="KW-1133">Transmembrane helix</keyword>
<sequence>MIPIFGVALLQFDYVMTKDKTTKDKTTKNRIYNVLAILLIILFVIPQTREPIQVFFHKGFSYINTATLIDKVERKTVSNLNWDLISDNGKRLDFKATKGKVVLINFWATWCPPCIAEMPSLQELYDDYGDKVIFLFVTNEDFETVEKFKAKKSFNFEVFRPLSEVLEELRAHSIPRTFILNKASEIVVDETGAVNWNSAKVRKQLDELLAE</sequence>
<dbReference type="PANTHER" id="PTHR42852">
    <property type="entry name" value="THIOL:DISULFIDE INTERCHANGE PROTEIN DSBE"/>
    <property type="match status" value="1"/>
</dbReference>
<keyword evidence="1" id="KW-0472">Membrane</keyword>
<gene>
    <name evidence="3" type="ORF">ADIWIN_1394</name>
</gene>
<dbReference type="InterPro" id="IPR013766">
    <property type="entry name" value="Thioredoxin_domain"/>
</dbReference>
<dbReference type="SUPFAM" id="SSF52833">
    <property type="entry name" value="Thioredoxin-like"/>
    <property type="match status" value="1"/>
</dbReference>
<keyword evidence="4" id="KW-1185">Reference proteome</keyword>
<dbReference type="Gene3D" id="3.40.30.10">
    <property type="entry name" value="Glutaredoxin"/>
    <property type="match status" value="1"/>
</dbReference>
<reference evidence="3 4" key="1">
    <citation type="journal article" date="2013" name="Genome Announc.">
        <title>Draft Genome Sequence of Winogradskyella psychrotolerans RS-3T, Isolated from the Marine Transect of Kongsfjorden, Ny-Alesund, Svalbard, Arctic Ocean.</title>
        <authorList>
            <person name="Kumar Pinnaka A."/>
            <person name="Ara S."/>
            <person name="Singh A."/>
            <person name="Shivaji S."/>
        </authorList>
    </citation>
    <scope>NUCLEOTIDE SEQUENCE [LARGE SCALE GENOMIC DNA]</scope>
    <source>
        <strain evidence="3 4">RS-3</strain>
    </source>
</reference>
<dbReference type="CDD" id="cd02966">
    <property type="entry name" value="TlpA_like_family"/>
    <property type="match status" value="1"/>
</dbReference>
<evidence type="ECO:0000259" key="2">
    <source>
        <dbReference type="PROSITE" id="PS51352"/>
    </source>
</evidence>
<proteinExistence type="predicted"/>
<dbReference type="GO" id="GO:0016491">
    <property type="term" value="F:oxidoreductase activity"/>
    <property type="evidence" value="ECO:0007669"/>
    <property type="project" value="InterPro"/>
</dbReference>
<comment type="caution">
    <text evidence="3">The sequence shown here is derived from an EMBL/GenBank/DDBJ whole genome shotgun (WGS) entry which is preliminary data.</text>
</comment>
<dbReference type="InterPro" id="IPR050553">
    <property type="entry name" value="Thioredoxin_ResA/DsbE_sf"/>
</dbReference>
<dbReference type="EMBL" id="ATMR01000091">
    <property type="protein sequence ID" value="EPR73364.1"/>
    <property type="molecule type" value="Genomic_DNA"/>
</dbReference>
<dbReference type="Pfam" id="PF08534">
    <property type="entry name" value="Redoxin"/>
    <property type="match status" value="1"/>
</dbReference>
<dbReference type="Proteomes" id="UP000014962">
    <property type="component" value="Unassembled WGS sequence"/>
</dbReference>
<dbReference type="InterPro" id="IPR013740">
    <property type="entry name" value="Redoxin"/>
</dbReference>
<feature type="domain" description="Thioredoxin" evidence="2">
    <location>
        <begin position="66"/>
        <end position="210"/>
    </location>
</feature>
<dbReference type="InterPro" id="IPR036249">
    <property type="entry name" value="Thioredoxin-like_sf"/>
</dbReference>
<dbReference type="RefSeq" id="WP_020894264.1">
    <property type="nucleotide sequence ID" value="NZ_ATMR01000091.1"/>
</dbReference>
<organism evidence="3 4">
    <name type="scientific">Winogradskyella psychrotolerans RS-3</name>
    <dbReference type="NCBI Taxonomy" id="641526"/>
    <lineage>
        <taxon>Bacteria</taxon>
        <taxon>Pseudomonadati</taxon>
        <taxon>Bacteroidota</taxon>
        <taxon>Flavobacteriia</taxon>
        <taxon>Flavobacteriales</taxon>
        <taxon>Flavobacteriaceae</taxon>
        <taxon>Winogradskyella</taxon>
    </lineage>
</organism>
<dbReference type="AlphaFoldDB" id="S7X2W0"/>
<evidence type="ECO:0000256" key="1">
    <source>
        <dbReference type="SAM" id="Phobius"/>
    </source>
</evidence>
<keyword evidence="1" id="KW-0812">Transmembrane</keyword>
<evidence type="ECO:0000313" key="3">
    <source>
        <dbReference type="EMBL" id="EPR73364.1"/>
    </source>
</evidence>
<dbReference type="PANTHER" id="PTHR42852:SF17">
    <property type="entry name" value="THIOREDOXIN-LIKE PROTEIN HI_1115"/>
    <property type="match status" value="1"/>
</dbReference>
<feature type="transmembrane region" description="Helical" evidence="1">
    <location>
        <begin position="31"/>
        <end position="48"/>
    </location>
</feature>
<dbReference type="eggNOG" id="COG0526">
    <property type="taxonomic scope" value="Bacteria"/>
</dbReference>
<accession>S7X2W0</accession>
<name>S7X2W0_9FLAO</name>
<evidence type="ECO:0000313" key="4">
    <source>
        <dbReference type="Proteomes" id="UP000014962"/>
    </source>
</evidence>
<dbReference type="STRING" id="641526.ADIWIN_1394"/>
<dbReference type="PROSITE" id="PS51352">
    <property type="entry name" value="THIOREDOXIN_2"/>
    <property type="match status" value="1"/>
</dbReference>
<protein>
    <submittedName>
        <fullName evidence="3">Putative cytochrome C-type biogenesis protein</fullName>
    </submittedName>
</protein>